<dbReference type="Proteomes" id="UP000202440">
    <property type="component" value="Chromosome"/>
</dbReference>
<dbReference type="KEGG" id="bsan:CHH28_16650"/>
<gene>
    <name evidence="1" type="ORF">CHH28_16650</name>
</gene>
<evidence type="ECO:0000313" key="2">
    <source>
        <dbReference type="Proteomes" id="UP000202440"/>
    </source>
</evidence>
<accession>A0A222FNW5</accession>
<proteinExistence type="predicted"/>
<evidence type="ECO:0000313" key="1">
    <source>
        <dbReference type="EMBL" id="ASP40204.1"/>
    </source>
</evidence>
<organism evidence="1 2">
    <name type="scientific">Bacterioplanes sanyensis</name>
    <dbReference type="NCBI Taxonomy" id="1249553"/>
    <lineage>
        <taxon>Bacteria</taxon>
        <taxon>Pseudomonadati</taxon>
        <taxon>Pseudomonadota</taxon>
        <taxon>Gammaproteobacteria</taxon>
        <taxon>Oceanospirillales</taxon>
        <taxon>Oceanospirillaceae</taxon>
        <taxon>Bacterioplanes</taxon>
    </lineage>
</organism>
<name>A0A222FNW5_9GAMM</name>
<sequence length="64" mass="7199">MSLWQSLHRGSRFTVAMVYLWTKAQGPARPLLVQSGVARDGVSLCSGIQAFMRDKVNGEKYSRR</sequence>
<protein>
    <submittedName>
        <fullName evidence="1">Uncharacterized protein</fullName>
    </submittedName>
</protein>
<dbReference type="AlphaFoldDB" id="A0A222FNW5"/>
<keyword evidence="2" id="KW-1185">Reference proteome</keyword>
<dbReference type="EMBL" id="CP022530">
    <property type="protein sequence ID" value="ASP40204.1"/>
    <property type="molecule type" value="Genomic_DNA"/>
</dbReference>
<reference evidence="1 2" key="1">
    <citation type="submission" date="2017-07" db="EMBL/GenBank/DDBJ databases">
        <title>Annotated genome sequence of Bacterioplanes sanyensis isolated from Red Sea.</title>
        <authorList>
            <person name="Rehman Z.U."/>
        </authorList>
    </citation>
    <scope>NUCLEOTIDE SEQUENCE [LARGE SCALE GENOMIC DNA]</scope>
    <source>
        <strain evidence="1 2">NV9</strain>
    </source>
</reference>